<evidence type="ECO:0000256" key="2">
    <source>
        <dbReference type="ARBA" id="ARBA00004496"/>
    </source>
</evidence>
<comment type="cofactor">
    <cofactor evidence="1">
        <name>Ca(2+)</name>
        <dbReference type="ChEBI" id="CHEBI:29108"/>
    </cofactor>
</comment>
<proteinExistence type="inferred from homology"/>
<dbReference type="EMBL" id="JACJIQ010000014">
    <property type="protein sequence ID" value="MBA9078645.1"/>
    <property type="molecule type" value="Genomic_DNA"/>
</dbReference>
<evidence type="ECO:0000256" key="8">
    <source>
        <dbReference type="ARBA" id="ARBA00022837"/>
    </source>
</evidence>
<feature type="chain" id="PRO_5032929035" description="Aldose 1-epimerase" evidence="15">
    <location>
        <begin position="22"/>
        <end position="400"/>
    </location>
</feature>
<dbReference type="InterPro" id="IPR014718">
    <property type="entry name" value="GH-type_carb-bd"/>
</dbReference>
<dbReference type="Proteomes" id="UP000563094">
    <property type="component" value="Unassembled WGS sequence"/>
</dbReference>
<keyword evidence="7" id="KW-0597">Phosphoprotein</keyword>
<feature type="binding site" evidence="13">
    <location>
        <position position="298"/>
    </location>
    <ligand>
        <name>beta-D-galactose</name>
        <dbReference type="ChEBI" id="CHEBI:27667"/>
    </ligand>
</feature>
<evidence type="ECO:0000256" key="14">
    <source>
        <dbReference type="PIRSR" id="PIRSR005096-3"/>
    </source>
</evidence>
<accession>A0A839GT41</accession>
<dbReference type="GO" id="GO:0004034">
    <property type="term" value="F:aldose 1-epimerase activity"/>
    <property type="evidence" value="ECO:0007669"/>
    <property type="project" value="UniProtKB-EC"/>
</dbReference>
<dbReference type="RefSeq" id="WP_182513794.1">
    <property type="nucleotide sequence ID" value="NZ_JACJIQ010000014.1"/>
</dbReference>
<dbReference type="InterPro" id="IPR011013">
    <property type="entry name" value="Gal_mutarotase_sf_dom"/>
</dbReference>
<dbReference type="UniPathway" id="UPA00242"/>
<dbReference type="PROSITE" id="PS51257">
    <property type="entry name" value="PROKAR_LIPOPROTEIN"/>
    <property type="match status" value="1"/>
</dbReference>
<keyword evidence="8" id="KW-0106">Calcium</keyword>
<feature type="active site" description="Proton acceptor" evidence="12">
    <location>
        <position position="364"/>
    </location>
</feature>
<keyword evidence="9 11" id="KW-0413">Isomerase</keyword>
<dbReference type="GO" id="GO:0005737">
    <property type="term" value="C:cytoplasm"/>
    <property type="evidence" value="ECO:0007669"/>
    <property type="project" value="UniProtKB-SubCell"/>
</dbReference>
<evidence type="ECO:0000256" key="15">
    <source>
        <dbReference type="SAM" id="SignalP"/>
    </source>
</evidence>
<evidence type="ECO:0000256" key="1">
    <source>
        <dbReference type="ARBA" id="ARBA00001913"/>
    </source>
</evidence>
<feature type="signal peptide" evidence="15">
    <location>
        <begin position="1"/>
        <end position="21"/>
    </location>
</feature>
<dbReference type="InterPro" id="IPR047215">
    <property type="entry name" value="Galactose_mutarotase-like"/>
</dbReference>
<gene>
    <name evidence="16" type="ORF">FHS90_003375</name>
</gene>
<name>A0A839GT41_9BACT</name>
<evidence type="ECO:0000256" key="12">
    <source>
        <dbReference type="PIRSR" id="PIRSR005096-1"/>
    </source>
</evidence>
<evidence type="ECO:0000256" key="5">
    <source>
        <dbReference type="ARBA" id="ARBA00011245"/>
    </source>
</evidence>
<feature type="binding site" evidence="14">
    <location>
        <begin position="129"/>
        <end position="130"/>
    </location>
    <ligand>
        <name>beta-D-galactose</name>
        <dbReference type="ChEBI" id="CHEBI:27667"/>
    </ligand>
</feature>
<comment type="pathway">
    <text evidence="3 11">Carbohydrate metabolism; hexose metabolism.</text>
</comment>
<comment type="caution">
    <text evidence="16">The sequence shown here is derived from an EMBL/GenBank/DDBJ whole genome shotgun (WGS) entry which is preliminary data.</text>
</comment>
<comment type="catalytic activity">
    <reaction evidence="11">
        <text>alpha-D-glucose = beta-D-glucose</text>
        <dbReference type="Rhea" id="RHEA:10264"/>
        <dbReference type="ChEBI" id="CHEBI:15903"/>
        <dbReference type="ChEBI" id="CHEBI:17925"/>
        <dbReference type="EC" id="5.1.3.3"/>
    </reaction>
</comment>
<dbReference type="AlphaFoldDB" id="A0A839GT41"/>
<dbReference type="GO" id="GO:0006006">
    <property type="term" value="P:glucose metabolic process"/>
    <property type="evidence" value="ECO:0007669"/>
    <property type="project" value="TreeGrafter"/>
</dbReference>
<dbReference type="InterPro" id="IPR008183">
    <property type="entry name" value="Aldose_1/G6P_1-epimerase"/>
</dbReference>
<dbReference type="CDD" id="cd09019">
    <property type="entry name" value="galactose_mutarotase_like"/>
    <property type="match status" value="1"/>
</dbReference>
<evidence type="ECO:0000256" key="13">
    <source>
        <dbReference type="PIRSR" id="PIRSR005096-2"/>
    </source>
</evidence>
<keyword evidence="6" id="KW-0963">Cytoplasm</keyword>
<dbReference type="EC" id="5.1.3.3" evidence="11"/>
<keyword evidence="17" id="KW-1185">Reference proteome</keyword>
<dbReference type="GO" id="GO:0030246">
    <property type="term" value="F:carbohydrate binding"/>
    <property type="evidence" value="ECO:0007669"/>
    <property type="project" value="InterPro"/>
</dbReference>
<evidence type="ECO:0000256" key="7">
    <source>
        <dbReference type="ARBA" id="ARBA00022553"/>
    </source>
</evidence>
<feature type="active site" description="Proton donor" evidence="12">
    <location>
        <position position="226"/>
    </location>
</feature>
<reference evidence="16 17" key="1">
    <citation type="submission" date="2020-08" db="EMBL/GenBank/DDBJ databases">
        <title>Genomic Encyclopedia of Type Strains, Phase IV (KMG-IV): sequencing the most valuable type-strain genomes for metagenomic binning, comparative biology and taxonomic classification.</title>
        <authorList>
            <person name="Goeker M."/>
        </authorList>
    </citation>
    <scope>NUCLEOTIDE SEQUENCE [LARGE SCALE GENOMIC DNA]</scope>
    <source>
        <strain evidence="16 17">DSM 29854</strain>
    </source>
</reference>
<keyword evidence="10 11" id="KW-0119">Carbohydrate metabolism</keyword>
<evidence type="ECO:0000256" key="3">
    <source>
        <dbReference type="ARBA" id="ARBA00005028"/>
    </source>
</evidence>
<dbReference type="FunFam" id="2.70.98.10:FF:000003">
    <property type="entry name" value="Aldose 1-epimerase"/>
    <property type="match status" value="1"/>
</dbReference>
<dbReference type="NCBIfam" id="NF008277">
    <property type="entry name" value="PRK11055.1"/>
    <property type="match status" value="1"/>
</dbReference>
<dbReference type="GO" id="GO:0033499">
    <property type="term" value="P:galactose catabolic process via UDP-galactose, Leloir pathway"/>
    <property type="evidence" value="ECO:0007669"/>
    <property type="project" value="TreeGrafter"/>
</dbReference>
<organism evidence="16 17">
    <name type="scientific">Rufibacter quisquiliarum</name>
    <dbReference type="NCBI Taxonomy" id="1549639"/>
    <lineage>
        <taxon>Bacteria</taxon>
        <taxon>Pseudomonadati</taxon>
        <taxon>Bacteroidota</taxon>
        <taxon>Cytophagia</taxon>
        <taxon>Cytophagales</taxon>
        <taxon>Hymenobacteraceae</taxon>
        <taxon>Rufibacter</taxon>
    </lineage>
</organism>
<comment type="subunit">
    <text evidence="5">Monomer.</text>
</comment>
<evidence type="ECO:0000256" key="6">
    <source>
        <dbReference type="ARBA" id="ARBA00022490"/>
    </source>
</evidence>
<evidence type="ECO:0000313" key="17">
    <source>
        <dbReference type="Proteomes" id="UP000563094"/>
    </source>
</evidence>
<dbReference type="PIRSF" id="PIRSF005096">
    <property type="entry name" value="GALM"/>
    <property type="match status" value="1"/>
</dbReference>
<evidence type="ECO:0000256" key="11">
    <source>
        <dbReference type="PIRNR" id="PIRNR005096"/>
    </source>
</evidence>
<comment type="subcellular location">
    <subcellularLocation>
        <location evidence="2">Cytoplasm</location>
    </subcellularLocation>
</comment>
<evidence type="ECO:0000256" key="10">
    <source>
        <dbReference type="ARBA" id="ARBA00023277"/>
    </source>
</evidence>
<dbReference type="PANTHER" id="PTHR10091:SF0">
    <property type="entry name" value="GALACTOSE MUTAROTASE"/>
    <property type="match status" value="1"/>
</dbReference>
<dbReference type="Pfam" id="PF01263">
    <property type="entry name" value="Aldose_epim"/>
    <property type="match status" value="1"/>
</dbReference>
<dbReference type="InterPro" id="IPR015443">
    <property type="entry name" value="Aldose_1-epimerase"/>
</dbReference>
<keyword evidence="15" id="KW-0732">Signal</keyword>
<evidence type="ECO:0000256" key="9">
    <source>
        <dbReference type="ARBA" id="ARBA00023235"/>
    </source>
</evidence>
<evidence type="ECO:0000313" key="16">
    <source>
        <dbReference type="EMBL" id="MBA9078645.1"/>
    </source>
</evidence>
<dbReference type="SUPFAM" id="SSF74650">
    <property type="entry name" value="Galactose mutarotase-like"/>
    <property type="match status" value="1"/>
</dbReference>
<dbReference type="Gene3D" id="2.70.98.10">
    <property type="match status" value="1"/>
</dbReference>
<protein>
    <recommendedName>
        <fullName evidence="11">Aldose 1-epimerase</fullName>
        <ecNumber evidence="11">5.1.3.3</ecNumber>
    </recommendedName>
</protein>
<evidence type="ECO:0000256" key="4">
    <source>
        <dbReference type="ARBA" id="ARBA00006206"/>
    </source>
</evidence>
<sequence>MKVRKTLPSLLLVACFGVGVANTLLGCSTNSNTKAEGTATAESESATGAVPKPASFGKLQDGTEIFLYTLSNKNKAQASFTNFGGRLVSLLVPDKNGKLTDVVVGMPSVKEYEVTTEPYFGATIGRYGNRIANGKFTLDGKEYALSVNNGPNTLHGGKKGFQNVVWEARQPNAQTVELTYLSKDGEEGFPGNLKTKVTYTLTDNNELKMDYEATTDKATVVNLTNHAFFNLNGEGSGDILGHQLQIHADSYIPVNNNLIPFGKIEPVAGTPFDFSKPTPIGERINVPNQQLKNGKGYDHNYVLGANPGKKMNKAATVVGDKSGIVMEVLTQEPGLQFYSGNFMKGKNTFKGGAKDDFRTAFCLETQHFPDSPNQPAYPSTVLRPGEVYKTGSVYKFSVQK</sequence>
<comment type="similarity">
    <text evidence="4 11">Belongs to the aldose epimerase family.</text>
</comment>
<dbReference type="PANTHER" id="PTHR10091">
    <property type="entry name" value="ALDOSE-1-EPIMERASE"/>
    <property type="match status" value="1"/>
</dbReference>